<dbReference type="GO" id="GO:0008285">
    <property type="term" value="P:negative regulation of cell population proliferation"/>
    <property type="evidence" value="ECO:0007669"/>
    <property type="project" value="InterPro"/>
</dbReference>
<feature type="region of interest" description="Disordered" evidence="1">
    <location>
        <begin position="1732"/>
        <end position="1754"/>
    </location>
</feature>
<dbReference type="GeneID" id="13441271"/>
<evidence type="ECO:0000313" key="3">
    <source>
        <dbReference type="Proteomes" id="UP000007494"/>
    </source>
</evidence>
<feature type="region of interest" description="Disordered" evidence="1">
    <location>
        <begin position="2002"/>
        <end position="2095"/>
    </location>
</feature>
<evidence type="ECO:0000256" key="1">
    <source>
        <dbReference type="SAM" id="MobiDB-lite"/>
    </source>
</evidence>
<dbReference type="GO" id="GO:0015631">
    <property type="term" value="F:tubulin binding"/>
    <property type="evidence" value="ECO:0007669"/>
    <property type="project" value="TreeGrafter"/>
</dbReference>
<dbReference type="RefSeq" id="XP_003885866.1">
    <property type="nucleotide sequence ID" value="XM_003885817.1"/>
</dbReference>
<protein>
    <submittedName>
        <fullName evidence="2">Uncharacterized protein</fullName>
    </submittedName>
</protein>
<name>F0VQ43_NEOCL</name>
<feature type="compositionally biased region" description="Basic and acidic residues" evidence="1">
    <location>
        <begin position="2071"/>
        <end position="2094"/>
    </location>
</feature>
<dbReference type="VEuPathDB" id="ToxoDB:NCLIV_062660"/>
<feature type="region of interest" description="Disordered" evidence="1">
    <location>
        <begin position="197"/>
        <end position="252"/>
    </location>
</feature>
<dbReference type="eggNOG" id="ENOG502QYVE">
    <property type="taxonomic scope" value="Eukaryota"/>
</dbReference>
<dbReference type="GO" id="GO:0005737">
    <property type="term" value="C:cytoplasm"/>
    <property type="evidence" value="ECO:0007669"/>
    <property type="project" value="TreeGrafter"/>
</dbReference>
<proteinExistence type="predicted"/>
<feature type="region of interest" description="Disordered" evidence="1">
    <location>
        <begin position="1156"/>
        <end position="1176"/>
    </location>
</feature>
<organism evidence="2 3">
    <name type="scientific">Neospora caninum (strain Liverpool)</name>
    <dbReference type="NCBI Taxonomy" id="572307"/>
    <lineage>
        <taxon>Eukaryota</taxon>
        <taxon>Sar</taxon>
        <taxon>Alveolata</taxon>
        <taxon>Apicomplexa</taxon>
        <taxon>Conoidasida</taxon>
        <taxon>Coccidia</taxon>
        <taxon>Eucoccidiorida</taxon>
        <taxon>Eimeriorina</taxon>
        <taxon>Sarcocystidae</taxon>
        <taxon>Neospora</taxon>
    </lineage>
</organism>
<dbReference type="PANTHER" id="PTHR46348:SF1">
    <property type="entry name" value="DELETED IN LUNG AND ESOPHAGEAL CANCER PROTEIN 1"/>
    <property type="match status" value="1"/>
</dbReference>
<feature type="region of interest" description="Disordered" evidence="1">
    <location>
        <begin position="2159"/>
        <end position="2189"/>
    </location>
</feature>
<keyword evidence="3" id="KW-1185">Reference proteome</keyword>
<dbReference type="PANTHER" id="PTHR46348">
    <property type="entry name" value="DELETED IN LUNG AND ESOPHAGEAL CANCER PROTEIN 1"/>
    <property type="match status" value="1"/>
</dbReference>
<feature type="region of interest" description="Disordered" evidence="1">
    <location>
        <begin position="1285"/>
        <end position="1308"/>
    </location>
</feature>
<dbReference type="InterPro" id="IPR033304">
    <property type="entry name" value="DLEC1"/>
</dbReference>
<gene>
    <name evidence="2" type="ORF">NCLIV_062660</name>
</gene>
<feature type="region of interest" description="Disordered" evidence="1">
    <location>
        <begin position="2110"/>
        <end position="2136"/>
    </location>
</feature>
<feature type="compositionally biased region" description="Basic residues" evidence="1">
    <location>
        <begin position="7"/>
        <end position="16"/>
    </location>
</feature>
<dbReference type="Proteomes" id="UP000007494">
    <property type="component" value="Chromosome XII"/>
</dbReference>
<feature type="compositionally biased region" description="Polar residues" evidence="1">
    <location>
        <begin position="2005"/>
        <end position="2017"/>
    </location>
</feature>
<evidence type="ECO:0000313" key="2">
    <source>
        <dbReference type="EMBL" id="CBZ55840.1"/>
    </source>
</evidence>
<feature type="region of interest" description="Disordered" evidence="1">
    <location>
        <begin position="1817"/>
        <end position="1852"/>
    </location>
</feature>
<feature type="compositionally biased region" description="Low complexity" evidence="1">
    <location>
        <begin position="163"/>
        <end position="172"/>
    </location>
</feature>
<sequence length="2468" mass="264981">MRPTQKQVKKGVRHVAHPLPGNHHNQGLHGNVKHHQNAPESATSAKPGQGISEVPAAAEPQNPLVSQEDDPQSVPQTRKSTLCKEDEEPFSFEEPLCQAPTEKVALTLEEAKSVLGECSRMGNMLNTIFGDFLCVSPAAAGKEDADESSMDSETGPDACSTVSSNANSSSSSGKDTKVNISAHEDHPVVCSVTDEASASRVNHVAPSSLTSDAKKEGERTGGTTKTCQGGKGSPAGEAIPKDEAPFSTNLENADSSVVTIQADWEDQKRQMSKTDATGGAKNSSLINELLKCQATCEEVAMKMLNQYIQAEKEDAQEHKTLTDLHLRPGHDLPVSGSKLQLDSDVLTAACGDLLDSRQMIQNTFQQIFHGFRIGSTYKQTIIFRNTSKLGRRLRVELAVPQKDIRLSPLDYKSLPLPRRQTAVSAEDASTCTAKGKASALSSLVHHTGTIAPGLSAQVEIQFQPTSFEDITTQLLMHTDVGSFSIAVLCRRELAELPTLPPVVDCGIRMVGEAVEVSERAGVFEDTFVVQSDSGQAWPVRTCASATSSRIELVQFDNQPWTMQRLFDAVDWGGKETNREPAFEFPKSNRKDEQEEGRWHSEAQDDIASRALPKRIDFGDVQADGGVAERTLLLRNGGQLPVKLRWRLRPGHAREETRAHGANQRSHFSLDPMNVELAPGATQEFVFSFKPYTEGLERIQVEATAELEENSANSGLPAAEADGAEGACEQDTLKVLGYFALSPSNGIAAANSSVELSLAVSVLECSTLSFALPLRLAAASKAIAQSVGCEGLSESAEPEAPHPMEGTSSPLVTVTVFVVVSPPQLQLLSEPTLDFGVRGDLGSSTVRGSSGAGAHRSESAREQGERAKRSAKRACAKCSCVIDDFVDEHDKKVFNEEEHDGLTRAGVDAVAGSSGLDPPQPQGCPECFAGRHTTETEPLTFFPCWVVVPAHGAAEFVVTLNARHPDVLSRDVAVDWIGVERGIVVNVQATVQLPKICLNRTALRLDSCYIHIPRQIQQEGGAPVFLCNESDLPATYSWQPVSLAAAEGNTLVACRAASTPSLNASFSQRCNELEPLKIRFSPESGTLAPRSRQAIQLEVVGHKAAPLLQAAAACIISGLLNPLYLKVQSPCKSLQLKSAILDEAQWKQGLLIEPGQNVRPGVSMDPSRSRRASTDPALDAEPVAAQKETVPSFRNPAVCLPASLPDCDQLQSAGLARPTQIEMKDSWEGCSGRPIVMDAIQIHDLTPEEPKLLYLVLSNACSIPATFCISSARYAAEPMETGIPAQARRQEEESLFRKPPQARDPQRLGHAARVCATSERDGAAGVKLTQSRLQRHLQGLSRPKGSSVTRQGSADNWFAGAGGRNLPVDAAKMVPSERSIAPLGAPQNSRRNQHHGLDLNTEFTKPPSSEVSPLLACEAIISAPGYLSAAGQEHCVALNEEKRRASLLRAGNGFAVLTAPAAGRLPATSTRCISIELLTDLPGVFEDNLILELQAHPFATSSSSESASTIQSVFQQNLKLQVHFPLRVSSVGNALLFAPHQPSLNLTAQPCPLLSVVACIVPPGPTECSPAKDSKALPLPGRKPAHKAVIPLNALAAAAGAATAAACQRTVPRTAERTTHKAQLCWKGHAGLSPQNKHVETGCIHFTPIRPPVGTFKVFNRSPSDVSLQWRIFDLDAWDEQRREEARVRETKAREAETARNDGENAVAEVSRVAELGSELQIQSERATKGAASAAASCPIPGGAPPHPTADSQAVMSDSAFRRVSEVTLETSQNPGALTGADRGLPKLCVSVDQPAMQGITTNMANLSRERREANGELAGNSVADNGEQAGTDAAQHRCEEEQDTGIQEGRTSMIDEAKDSARETRLNSPEATLVPPNTCAIENVFQNKRASMQASGWQKDVSENWRELGQALPVLVSPERCVIKAKSTQTFRITFDGVQGTAQKCRFRLVGTGSHMPTGSHFVSGDQVQPGLQTCRCRRRNEKPSSSCSGRTASAFLVHRAPASAGTTHHASRQQSCECEDHPETEVANLREGSTEDADDEDGAWSGESRRPVSGLGDKPTAARNALHRSQGRDAPKAKSEERSDNVEEQHDSDGTVGKALCVAASAKPPLTCQGQRPSVADRTASREAARSARTPLPKESVLVLDVNASFYEPRVVVETSQEPSMNDEGGRKSEVRVEPDSSGGSSCGEAAPLCTFTATPAAVGEARRASANGDADQKSRSPVNYSASPDILRRTMYIQNPLPCDIHAKFHIEGDYFSIIEIKLDKDSVGEPYNPEVGKPAVRLEESARGFTPDFRPLPGTDYLAEGVTGLACKPSQLRVTFGRAHVAARKDVTRTIVLSNISVVPAKWSIFHLPDDAAYATVAKRAVSPWRTGHRKTRTGSQLSVCRSAEEPADDRSAFQFEKSDGVLAPCDKGSLGSLRRGLPSGKGESQPITIFFKFRIYVEHGQSIEFELEGIGSVDEEDDAS</sequence>
<dbReference type="InParanoid" id="F0VQ43"/>
<dbReference type="GO" id="GO:0005929">
    <property type="term" value="C:cilium"/>
    <property type="evidence" value="ECO:0007669"/>
    <property type="project" value="TreeGrafter"/>
</dbReference>
<feature type="region of interest" description="Disordered" evidence="1">
    <location>
        <begin position="1"/>
        <end position="79"/>
    </location>
</feature>
<feature type="region of interest" description="Disordered" evidence="1">
    <location>
        <begin position="577"/>
        <end position="605"/>
    </location>
</feature>
<feature type="region of interest" description="Disordered" evidence="1">
    <location>
        <begin position="2206"/>
        <end position="2227"/>
    </location>
</feature>
<dbReference type="InterPro" id="IPR013783">
    <property type="entry name" value="Ig-like_fold"/>
</dbReference>
<dbReference type="EMBL" id="FR823393">
    <property type="protein sequence ID" value="CBZ55840.1"/>
    <property type="molecule type" value="Genomic_DNA"/>
</dbReference>
<feature type="compositionally biased region" description="Basic and acidic residues" evidence="1">
    <location>
        <begin position="854"/>
        <end position="867"/>
    </location>
</feature>
<reference evidence="3" key="1">
    <citation type="journal article" date="2012" name="PLoS Pathog.">
        <title>Comparative genomics of the apicomplexan parasites Toxoplasma gondii and Neospora caninum: Coccidia differing in host range and transmission strategy.</title>
        <authorList>
            <person name="Reid A.J."/>
            <person name="Vermont S.J."/>
            <person name="Cotton J.A."/>
            <person name="Harris D."/>
            <person name="Hill-Cawthorne G.A."/>
            <person name="Konen-Waisman S."/>
            <person name="Latham S.M."/>
            <person name="Mourier T."/>
            <person name="Norton R."/>
            <person name="Quail M.A."/>
            <person name="Sanders M."/>
            <person name="Shanmugam D."/>
            <person name="Sohal A."/>
            <person name="Wasmuth J.D."/>
            <person name="Brunk B."/>
            <person name="Grigg M.E."/>
            <person name="Howard J.C."/>
            <person name="Parkinson J."/>
            <person name="Roos D.S."/>
            <person name="Trees A.J."/>
            <person name="Berriman M."/>
            <person name="Pain A."/>
            <person name="Wastling J.M."/>
        </authorList>
    </citation>
    <scope>NUCLEOTIDE SEQUENCE [LARGE SCALE GENOMIC DNA]</scope>
    <source>
        <strain evidence="3">Liverpool</strain>
    </source>
</reference>
<dbReference type="Gene3D" id="2.60.40.10">
    <property type="entry name" value="Immunoglobulins"/>
    <property type="match status" value="3"/>
</dbReference>
<feature type="compositionally biased region" description="Polar residues" evidence="1">
    <location>
        <begin position="197"/>
        <end position="211"/>
    </location>
</feature>
<dbReference type="OrthoDB" id="2115465at2759"/>
<feature type="region of interest" description="Disordered" evidence="1">
    <location>
        <begin position="843"/>
        <end position="867"/>
    </location>
</feature>
<feature type="region of interest" description="Disordered" evidence="1">
    <location>
        <begin position="144"/>
        <end position="178"/>
    </location>
</feature>
<feature type="compositionally biased region" description="Basic and acidic residues" evidence="1">
    <location>
        <begin position="2169"/>
        <end position="2180"/>
    </location>
</feature>
<feature type="compositionally biased region" description="Basic and acidic residues" evidence="1">
    <location>
        <begin position="577"/>
        <end position="602"/>
    </location>
</feature>
<accession>F0VQ43</accession>